<keyword evidence="1" id="KW-0472">Membrane</keyword>
<dbReference type="InterPro" id="IPR036508">
    <property type="entry name" value="Chitin-bd_dom_sf"/>
</dbReference>
<keyword evidence="1" id="KW-1133">Transmembrane helix</keyword>
<proteinExistence type="predicted"/>
<reference evidence="3" key="3">
    <citation type="submission" date="2016-08" db="EMBL/GenBank/DDBJ databases">
        <authorList>
            <person name="Seilhamer J.J."/>
        </authorList>
    </citation>
    <scope>NUCLEOTIDE SEQUENCE</scope>
    <source>
        <strain evidence="3">AC53</strain>
        <strain evidence="9">AC53T4.1</strain>
        <strain evidence="10">AC53T4.2</strain>
    </source>
</reference>
<evidence type="ECO:0000313" key="4">
    <source>
        <dbReference type="EMBL" id="AMN15462.2"/>
    </source>
</evidence>
<dbReference type="EMBL" id="KJ909666">
    <property type="protein sequence ID" value="AIG63054.2"/>
    <property type="molecule type" value="Genomic_DNA"/>
</dbReference>
<dbReference type="EMBL" id="KU738900">
    <property type="protein sequence ID" value="AMN15876.2"/>
    <property type="molecule type" value="Genomic_DNA"/>
</dbReference>
<evidence type="ECO:0000259" key="2">
    <source>
        <dbReference type="PROSITE" id="PS50940"/>
    </source>
</evidence>
<name>A0A075TSV4_9ABAC</name>
<sequence>MIKLLVFLNKINDVRLNMWLLLALFIIVKLLVYHKMQNLQVDMHHHKLCPAGYNGLNADPFDCNAYYMCPDKIKFYCPRNYQFNLDAQGCQPDSLETGCIGYNYRNLLL</sequence>
<dbReference type="EMBL" id="KU738904">
    <property type="protein sequence ID" value="AMN16428.2"/>
    <property type="molecule type" value="Genomic_DNA"/>
</dbReference>
<evidence type="ECO:0000313" key="10">
    <source>
        <dbReference type="EMBL" id="AMN16289.2"/>
    </source>
</evidence>
<evidence type="ECO:0000313" key="9">
    <source>
        <dbReference type="EMBL" id="AMN16152.2"/>
    </source>
</evidence>
<dbReference type="SMART" id="SM00494">
    <property type="entry name" value="ChtBD2"/>
    <property type="match status" value="1"/>
</dbReference>
<protein>
    <submittedName>
        <fullName evidence="3">ORF12</fullName>
    </submittedName>
</protein>
<feature type="domain" description="Chitin-binding type-2" evidence="2">
    <location>
        <begin position="46"/>
        <end position="101"/>
    </location>
</feature>
<dbReference type="EMBL" id="KU738903">
    <property type="protein sequence ID" value="AMN16289.2"/>
    <property type="molecule type" value="Genomic_DNA"/>
</dbReference>
<evidence type="ECO:0000313" key="5">
    <source>
        <dbReference type="EMBL" id="AMN15600.2"/>
    </source>
</evidence>
<keyword evidence="1" id="KW-0812">Transmembrane</keyword>
<dbReference type="GO" id="GO:0005576">
    <property type="term" value="C:extracellular region"/>
    <property type="evidence" value="ECO:0007669"/>
    <property type="project" value="InterPro"/>
</dbReference>
<evidence type="ECO:0000313" key="7">
    <source>
        <dbReference type="EMBL" id="AMN15876.2"/>
    </source>
</evidence>
<dbReference type="EMBL" id="KU738901">
    <property type="protein sequence ID" value="AMN16014.2"/>
    <property type="molecule type" value="Genomic_DNA"/>
</dbReference>
<reference evidence="4" key="2">
    <citation type="journal article" date="2016" name="Genome Announc.">
        <title>Complete Genome Sequences of Seven Helicoverpa armigera SNPV-AC53-Derived Strains.</title>
        <authorList>
            <person name="Noune C."/>
            <person name="Hauxwell C."/>
        </authorList>
    </citation>
    <scope>NUCLEOTIDE SEQUENCE</scope>
    <source>
        <strain evidence="4">AC53C3</strain>
        <strain evidence="5">AC53C5</strain>
        <strain evidence="6">AC53C6</strain>
        <strain evidence="7">AC53C9</strain>
        <strain evidence="8">AC53T2</strain>
        <strain evidence="11">AC53T5</strain>
    </source>
</reference>
<dbReference type="EMBL" id="KU738898">
    <property type="protein sequence ID" value="AMN15600.2"/>
    <property type="molecule type" value="Genomic_DNA"/>
</dbReference>
<reference evidence="3" key="1">
    <citation type="journal article" date="2015" name="Genome Announc.">
        <title>Complete Genome Sequences of Helicoverpa armigera Single Nucleopolyhedrovirus Strains AC53 and H25EA1 from Australia.</title>
        <authorList>
            <person name="Noune C."/>
            <person name="Hauxwell C."/>
        </authorList>
    </citation>
    <scope>NUCLEOTIDE SEQUENCE</scope>
    <source>
        <strain evidence="3">AC53</strain>
    </source>
</reference>
<evidence type="ECO:0000313" key="8">
    <source>
        <dbReference type="EMBL" id="AMN16014.2"/>
    </source>
</evidence>
<accession>A0A075TSV4</accession>
<organism evidence="3">
    <name type="scientific">Helicoverpa SNPV AC53</name>
    <dbReference type="NCBI Taxonomy" id="1569367"/>
    <lineage>
        <taxon>Viruses</taxon>
        <taxon>Viruses incertae sedis</taxon>
        <taxon>Naldaviricetes</taxon>
        <taxon>Lefavirales</taxon>
        <taxon>Baculoviridae</taxon>
        <taxon>Alphabaculovirus</taxon>
        <taxon>Alphabaculovirus helarmigerae</taxon>
    </lineage>
</organism>
<dbReference type="Gene3D" id="2.170.140.10">
    <property type="entry name" value="Chitin binding domain"/>
    <property type="match status" value="1"/>
</dbReference>
<dbReference type="EMBL" id="KU738899">
    <property type="protein sequence ID" value="AMN15738.2"/>
    <property type="molecule type" value="Genomic_DNA"/>
</dbReference>
<dbReference type="EMBL" id="KU738897">
    <property type="protein sequence ID" value="AMN15462.2"/>
    <property type="molecule type" value="Genomic_DNA"/>
</dbReference>
<dbReference type="SUPFAM" id="SSF57625">
    <property type="entry name" value="Invertebrate chitin-binding proteins"/>
    <property type="match status" value="1"/>
</dbReference>
<dbReference type="EMBL" id="KU738902">
    <property type="protein sequence ID" value="AMN16152.2"/>
    <property type="molecule type" value="Genomic_DNA"/>
</dbReference>
<dbReference type="PROSITE" id="PS50940">
    <property type="entry name" value="CHIT_BIND_II"/>
    <property type="match status" value="1"/>
</dbReference>
<gene>
    <name evidence="3" type="ORF">HaSNPV-AC53_012</name>
</gene>
<evidence type="ECO:0000313" key="3">
    <source>
        <dbReference type="EMBL" id="AIG63054.2"/>
    </source>
</evidence>
<evidence type="ECO:0000256" key="1">
    <source>
        <dbReference type="SAM" id="Phobius"/>
    </source>
</evidence>
<dbReference type="GO" id="GO:0008061">
    <property type="term" value="F:chitin binding"/>
    <property type="evidence" value="ECO:0007669"/>
    <property type="project" value="InterPro"/>
</dbReference>
<evidence type="ECO:0000313" key="11">
    <source>
        <dbReference type="EMBL" id="AMN16428.2"/>
    </source>
</evidence>
<feature type="transmembrane region" description="Helical" evidence="1">
    <location>
        <begin position="16"/>
        <end position="33"/>
    </location>
</feature>
<dbReference type="InterPro" id="IPR002557">
    <property type="entry name" value="Chitin-bd_dom"/>
</dbReference>
<evidence type="ECO:0000313" key="6">
    <source>
        <dbReference type="EMBL" id="AMN15738.2"/>
    </source>
</evidence>